<dbReference type="PROSITE" id="PS50041">
    <property type="entry name" value="C_TYPE_LECTIN_2"/>
    <property type="match status" value="1"/>
</dbReference>
<evidence type="ECO:0000256" key="4">
    <source>
        <dbReference type="ARBA" id="ARBA00023180"/>
    </source>
</evidence>
<keyword evidence="1" id="KW-0732">Signal</keyword>
<evidence type="ECO:0000313" key="7">
    <source>
        <dbReference type="Proteomes" id="UP001576776"/>
    </source>
</evidence>
<keyword evidence="4" id="KW-0325">Glycoprotein</keyword>
<dbReference type="CDD" id="cd03603">
    <property type="entry name" value="CLECT_VCBS"/>
    <property type="match status" value="1"/>
</dbReference>
<dbReference type="InterPro" id="IPR013517">
    <property type="entry name" value="FG-GAP"/>
</dbReference>
<dbReference type="SUPFAM" id="SSF69318">
    <property type="entry name" value="Integrin alpha N-terminal domain"/>
    <property type="match status" value="1"/>
</dbReference>
<dbReference type="SMART" id="SM00191">
    <property type="entry name" value="Int_alpha"/>
    <property type="match status" value="7"/>
</dbReference>
<dbReference type="EMBL" id="JBHFNS010000049">
    <property type="protein sequence ID" value="MFB2935939.1"/>
    <property type="molecule type" value="Genomic_DNA"/>
</dbReference>
<dbReference type="Pfam" id="PF01839">
    <property type="entry name" value="FG-GAP"/>
    <property type="match status" value="6"/>
</dbReference>
<dbReference type="InterPro" id="IPR000413">
    <property type="entry name" value="Integrin_alpha"/>
</dbReference>
<dbReference type="InterPro" id="IPR016186">
    <property type="entry name" value="C-type_lectin-like/link_sf"/>
</dbReference>
<dbReference type="InterPro" id="IPR034007">
    <property type="entry name" value="CTLD_bac"/>
</dbReference>
<dbReference type="InterPro" id="IPR059226">
    <property type="entry name" value="Choice_anch_Q_dom"/>
</dbReference>
<evidence type="ECO:0000256" key="2">
    <source>
        <dbReference type="ARBA" id="ARBA00022737"/>
    </source>
</evidence>
<dbReference type="InterPro" id="IPR038081">
    <property type="entry name" value="CalX-like_sf"/>
</dbReference>
<dbReference type="InterPro" id="IPR011050">
    <property type="entry name" value="Pectin_lyase_fold/virulence"/>
</dbReference>
<dbReference type="PANTHER" id="PTHR23221:SF7">
    <property type="entry name" value="PHOSPHATIDYLINOSITOL-GLYCAN-SPECIFIC PHOSPHOLIPASE D"/>
    <property type="match status" value="1"/>
</dbReference>
<gene>
    <name evidence="6" type="ORF">ACE1B6_11855</name>
</gene>
<dbReference type="SUPFAM" id="SSF56436">
    <property type="entry name" value="C-type lectin-like"/>
    <property type="match status" value="1"/>
</dbReference>
<name>A0ABV4YCI0_9CYAN</name>
<dbReference type="InterPro" id="IPR028994">
    <property type="entry name" value="Integrin_alpha_N"/>
</dbReference>
<evidence type="ECO:0000259" key="5">
    <source>
        <dbReference type="PROSITE" id="PS50041"/>
    </source>
</evidence>
<dbReference type="Gene3D" id="2.60.40.2030">
    <property type="match status" value="1"/>
</dbReference>
<dbReference type="InterPro" id="IPR006626">
    <property type="entry name" value="PbH1"/>
</dbReference>
<keyword evidence="3" id="KW-0378">Hydrolase</keyword>
<dbReference type="InterPro" id="IPR013519">
    <property type="entry name" value="Int_alpha_beta-p"/>
</dbReference>
<evidence type="ECO:0000256" key="1">
    <source>
        <dbReference type="ARBA" id="ARBA00022729"/>
    </source>
</evidence>
<dbReference type="Gene3D" id="3.10.100.10">
    <property type="entry name" value="Mannose-Binding Protein A, subunit A"/>
    <property type="match status" value="1"/>
</dbReference>
<dbReference type="Proteomes" id="UP001576776">
    <property type="component" value="Unassembled WGS sequence"/>
</dbReference>
<dbReference type="Gene3D" id="2.160.20.10">
    <property type="entry name" value="Single-stranded right-handed beta-helix, Pectin lyase-like"/>
    <property type="match status" value="1"/>
</dbReference>
<dbReference type="NCBIfam" id="NF041518">
    <property type="entry name" value="choice_anch_Q"/>
    <property type="match status" value="2"/>
</dbReference>
<comment type="caution">
    <text evidence="6">The sequence shown here is derived from an EMBL/GenBank/DDBJ whole genome shotgun (WGS) entry which is preliminary data.</text>
</comment>
<keyword evidence="7" id="KW-1185">Reference proteome</keyword>
<dbReference type="SUPFAM" id="SSF141072">
    <property type="entry name" value="CalX-like"/>
    <property type="match status" value="1"/>
</dbReference>
<dbReference type="PANTHER" id="PTHR23221">
    <property type="entry name" value="GLYCOSYLPHOSPHATIDYLINOSITOL PHOSPHOLIPASE D"/>
    <property type="match status" value="1"/>
</dbReference>
<proteinExistence type="predicted"/>
<dbReference type="Gene3D" id="2.130.10.130">
    <property type="entry name" value="Integrin alpha, N-terminal"/>
    <property type="match status" value="4"/>
</dbReference>
<dbReference type="RefSeq" id="WP_413257440.1">
    <property type="nucleotide sequence ID" value="NZ_JBHFNS010000049.1"/>
</dbReference>
<feature type="domain" description="C-type lectin" evidence="5">
    <location>
        <begin position="1705"/>
        <end position="1818"/>
    </location>
</feature>
<organism evidence="6 7">
    <name type="scientific">Floridaenema fluviatile BLCC-F154</name>
    <dbReference type="NCBI Taxonomy" id="3153640"/>
    <lineage>
        <taxon>Bacteria</taxon>
        <taxon>Bacillati</taxon>
        <taxon>Cyanobacteriota</taxon>
        <taxon>Cyanophyceae</taxon>
        <taxon>Oscillatoriophycideae</taxon>
        <taxon>Aerosakkonematales</taxon>
        <taxon>Aerosakkonemataceae</taxon>
        <taxon>Floridanema</taxon>
        <taxon>Floridanema fluviatile</taxon>
    </lineage>
</organism>
<dbReference type="InterPro" id="IPR001304">
    <property type="entry name" value="C-type_lectin-like"/>
</dbReference>
<evidence type="ECO:0000256" key="3">
    <source>
        <dbReference type="ARBA" id="ARBA00022801"/>
    </source>
</evidence>
<dbReference type="SMART" id="SM00710">
    <property type="entry name" value="PbH1"/>
    <property type="match status" value="11"/>
</dbReference>
<keyword evidence="2" id="KW-0677">Repeat</keyword>
<dbReference type="SMART" id="SM00034">
    <property type="entry name" value="CLECT"/>
    <property type="match status" value="1"/>
</dbReference>
<protein>
    <submittedName>
        <fullName evidence="6">Choice-of-anchor Q domain-containing protein</fullName>
    </submittedName>
</protein>
<dbReference type="PROSITE" id="PS51470">
    <property type="entry name" value="FG_GAP"/>
    <property type="match status" value="5"/>
</dbReference>
<dbReference type="Pfam" id="PF00059">
    <property type="entry name" value="Lectin_C"/>
    <property type="match status" value="1"/>
</dbReference>
<dbReference type="InterPro" id="IPR012334">
    <property type="entry name" value="Pectin_lyas_fold"/>
</dbReference>
<accession>A0ABV4YCI0</accession>
<dbReference type="SUPFAM" id="SSF51126">
    <property type="entry name" value="Pectin lyase-like"/>
    <property type="match status" value="3"/>
</dbReference>
<reference evidence="6 7" key="1">
    <citation type="submission" date="2024-09" db="EMBL/GenBank/DDBJ databases">
        <title>Floridaenema gen nov. (Aerosakkonemataceae, Aerosakkonematales ord. nov., Cyanobacteria) from benthic tropical and subtropical fresh waters, with the description of four new species.</title>
        <authorList>
            <person name="Moretto J.A."/>
            <person name="Berthold D.E."/>
            <person name="Lefler F.W."/>
            <person name="Huang I.-S."/>
            <person name="Laughinghouse H. IV."/>
        </authorList>
    </citation>
    <scope>NUCLEOTIDE SEQUENCE [LARGE SCALE GENOMIC DNA]</scope>
    <source>
        <strain evidence="6 7">BLCC-F154</strain>
    </source>
</reference>
<dbReference type="InterPro" id="IPR016187">
    <property type="entry name" value="CTDL_fold"/>
</dbReference>
<dbReference type="PRINTS" id="PR01185">
    <property type="entry name" value="INTEGRINA"/>
</dbReference>
<sequence>MTLLSFNLSELNGNNGFALNGINQFDFSGRSVSSAGDINGDGIDDLIIGASGADPNGNNSGQSYVVFGQQGGFNPSFNLSSLNGNNGFVLNGINADDSSGYSVSGAGDINGDGIDDLIIGSPDADPSGDRSGQIHVVFGQQGGFSPTFNLSSLNGSNGFTINGVAANALTGLDVSDAGDINGDGIDDLIIGAIFADPNGFDDAGQSYVVFGRQNQFNSTLNLSELNGSNGFAINGIRRGDYSGNSVSSAGDINGDGFDDLIIGAYFADVNGQSGTGQSYVIFGRQGGFSANFNLFQLNGSNGFAINGINAGDYSGYSVSGAGDVNGDGFDDLIIGAYNPDDNVGRAYVMFGRSGGFSRSFNLANLNGNNGFTINGINPDDNLGVSVSSAGDVNGDGIDDLIIGADQADPNGDNSGQTYVVFGQRGTFSPNLNLADLNGSNGFALNGINPGDNSGGSVSGAGDVNADGIDDLIIGARLASVNGNTFAGQSYVVFGRQGGFVPLVDNAIDENDGDFSAGDVSLREAIAIAGNGATIAFSPTLSNSVIALTLGELAIDRNITIQGLGENNLTISGSNESRIFRIGGNAEVNIEGLTLANGFSDTDGGAIDNRGILNLSNTNIGNNFALDDGGGISNLGTLRLTNTTISNNIAEDKGGGIVNLGGKLEANNSIFSGNVATDDGGGIFNLNGTLQLISSTVTDNAVDHGDGGGIRSFRGTTTVNNTIIAGNFDTGGESPDVDGNFTSNGFNLIGISDGSSGFTNNVNGDIVGTGLSPIDPQLSDLQNNHAPLISSPAIDAGDPNITDSDRFGTPRPQGANVDIGAVEFQLIDNLTVDNLIDELDGDLSPGDVSLREAILATAEGGTIDFADSLSGGTIALTLGTLNLDKNLTIQGLGADNLTLDGNNTFRIFSINTNAEININGLTLAKGGNAITRSSSSAIFNEGTLNLSDSIIRDSQGRSGGGINNEGFLNVVNSQIFNNQEVNGEGGSGIRNVNTATLINTTVSNNLGSGIYSRSLLTINNSTIENNTEDGIRNDALLRTNNVTIQNNRFSGIRNRGDVSLLNSTISGNQSSGILNALTLSVTNSTISGNEANFGGGINNILGGTFTLTNSTIANNIARVSGGGIIWGNEPVSSRVNTPQIGNSIIAGNISPLLNTSDVDGNFISNGYNLIGIGDDTNGFINGENGDRVGTITNPIDPRLAPLADNGGATLTHALLAESPAVNAGSNENLPVDNLDLDGDGDTDELLPVDQRGFDRIQNGFVDIGAYESDIETRTLVSVKATTAEVNENTTDVGTYTLTRSISNDELIVNLSLDADNTATLGEDYTLEIDGTPINSNNSNFSLTFAKGQSELSVSLIPVDDIFAEDAETITLSLNESLDYAIDSANSATVTIAANDLTVVTNTKDSGIGSLRQAIINANNNPGTETITFEGEVFTDNIPDTITLTSGELPITDSLIIQGLGESNLVVSGNNNSRVFNVDDGNNSQINVTLDGLTIRDGNTTGNGGGIFNRENLTISNSAVSNNTAVNGGGISTNSGTLDIINSRIFANKSNEVGGGVQQLGNAIVNINNSIVNSNLSTGNGAGIDINPMPGGFAFTVNDSIVSNNVSTNGGGGGFSLGSSALVNVNRSIVRDNQSIIGGGIANRFNGQLNLTRTIVANNTINANSLSGDRDISGIASSGGFNIIGNGTGLTGITNGVNDDIIGAVVFGDNLYFLTPTATSWTQAQAIAQSFDSNLVTINDADESTFLVGQFGILRPWIGFNDVEIEGQFQWVSGEPITFTNWSLGEPNNEGTLGEDYAELFTDGRWNDLPITSLRRGIVEVNPNVFSSAIFATEATI</sequence>
<evidence type="ECO:0000313" key="6">
    <source>
        <dbReference type="EMBL" id="MFB2935939.1"/>
    </source>
</evidence>